<reference evidence="1" key="1">
    <citation type="journal article" date="2022" name="bioRxiv">
        <title>Sequencing and chromosome-scale assembly of the giantPleurodeles waltlgenome.</title>
        <authorList>
            <person name="Brown T."/>
            <person name="Elewa A."/>
            <person name="Iarovenko S."/>
            <person name="Subramanian E."/>
            <person name="Araus A.J."/>
            <person name="Petzold A."/>
            <person name="Susuki M."/>
            <person name="Suzuki K.-i.T."/>
            <person name="Hayashi T."/>
            <person name="Toyoda A."/>
            <person name="Oliveira C."/>
            <person name="Osipova E."/>
            <person name="Leigh N.D."/>
            <person name="Simon A."/>
            <person name="Yun M.H."/>
        </authorList>
    </citation>
    <scope>NUCLEOTIDE SEQUENCE</scope>
    <source>
        <strain evidence="1">20211129_DDA</strain>
        <tissue evidence="1">Liver</tissue>
    </source>
</reference>
<accession>A0AAV7S7S6</accession>
<proteinExistence type="predicted"/>
<evidence type="ECO:0000313" key="1">
    <source>
        <dbReference type="EMBL" id="KAJ1160647.1"/>
    </source>
</evidence>
<dbReference type="EMBL" id="JANPWB010000008">
    <property type="protein sequence ID" value="KAJ1160647.1"/>
    <property type="molecule type" value="Genomic_DNA"/>
</dbReference>
<dbReference type="AlphaFoldDB" id="A0AAV7S7S6"/>
<protein>
    <submittedName>
        <fullName evidence="1">Uncharacterized protein</fullName>
    </submittedName>
</protein>
<organism evidence="1 2">
    <name type="scientific">Pleurodeles waltl</name>
    <name type="common">Iberian ribbed newt</name>
    <dbReference type="NCBI Taxonomy" id="8319"/>
    <lineage>
        <taxon>Eukaryota</taxon>
        <taxon>Metazoa</taxon>
        <taxon>Chordata</taxon>
        <taxon>Craniata</taxon>
        <taxon>Vertebrata</taxon>
        <taxon>Euteleostomi</taxon>
        <taxon>Amphibia</taxon>
        <taxon>Batrachia</taxon>
        <taxon>Caudata</taxon>
        <taxon>Salamandroidea</taxon>
        <taxon>Salamandridae</taxon>
        <taxon>Pleurodelinae</taxon>
        <taxon>Pleurodeles</taxon>
    </lineage>
</organism>
<comment type="caution">
    <text evidence="1">The sequence shown here is derived from an EMBL/GenBank/DDBJ whole genome shotgun (WGS) entry which is preliminary data.</text>
</comment>
<dbReference type="Proteomes" id="UP001066276">
    <property type="component" value="Chromosome 4_2"/>
</dbReference>
<gene>
    <name evidence="1" type="ORF">NDU88_001142</name>
</gene>
<sequence length="122" mass="12891">MALGGWRSKCWYVLGHPLGGPLGVGKTARREWVTHLTAGLRERGSEKGRMAGDNCKDTWAEIPEPPQLRAAVGLSGLLGYLESPAAGEANVGGKGSPLGAFMSILTRNNLALESDSNRETTS</sequence>
<name>A0AAV7S7S6_PLEWA</name>
<keyword evidence="2" id="KW-1185">Reference proteome</keyword>
<evidence type="ECO:0000313" key="2">
    <source>
        <dbReference type="Proteomes" id="UP001066276"/>
    </source>
</evidence>